<evidence type="ECO:0000313" key="2">
    <source>
        <dbReference type="Proteomes" id="UP000018895"/>
    </source>
</evidence>
<gene>
    <name evidence="1" type="ORF">JCM9152_185</name>
</gene>
<organism evidence="1 2">
    <name type="scientific">Halalkalibacter hemicellulosilyticusJCM 9152</name>
    <dbReference type="NCBI Taxonomy" id="1236971"/>
    <lineage>
        <taxon>Bacteria</taxon>
        <taxon>Bacillati</taxon>
        <taxon>Bacillota</taxon>
        <taxon>Bacilli</taxon>
        <taxon>Bacillales</taxon>
        <taxon>Bacillaceae</taxon>
        <taxon>Halalkalibacter</taxon>
    </lineage>
</organism>
<dbReference type="RefSeq" id="WP_081727845.1">
    <property type="nucleotide sequence ID" value="NZ_BAUU01000001.1"/>
</dbReference>
<dbReference type="Pfam" id="PF10055">
    <property type="entry name" value="DUF2292"/>
    <property type="match status" value="1"/>
</dbReference>
<accession>W4QB03</accession>
<proteinExistence type="predicted"/>
<sequence length="55" mass="6472">MGFHDPEKIEEIKKAIEKIKFGSVLITIHEEQITQIDATEKVRFAQNKKRHPKNK</sequence>
<reference evidence="1" key="1">
    <citation type="journal article" date="2014" name="Genome Announc.">
        <title>Draft Genome Sequences of Three Alkaliphilic Bacillus Strains, Bacillus wakoensis JCM 9140T, Bacillus akibai JCM 9157T, and Bacillus hemicellulosilyticus JCM 9152T.</title>
        <authorList>
            <person name="Yuki M."/>
            <person name="Oshima K."/>
            <person name="Suda W."/>
            <person name="Oshida Y."/>
            <person name="Kitamura K."/>
            <person name="Iida T."/>
            <person name="Hattori M."/>
            <person name="Ohkuma M."/>
        </authorList>
    </citation>
    <scope>NUCLEOTIDE SEQUENCE [LARGE SCALE GENOMIC DNA]</scope>
    <source>
        <strain evidence="1">JCM 9152</strain>
    </source>
</reference>
<comment type="caution">
    <text evidence="1">The sequence shown here is derived from an EMBL/GenBank/DDBJ whole genome shotgun (WGS) entry which is preliminary data.</text>
</comment>
<protein>
    <recommendedName>
        <fullName evidence="3">DUF2292 domain-containing protein</fullName>
    </recommendedName>
</protein>
<evidence type="ECO:0008006" key="3">
    <source>
        <dbReference type="Google" id="ProtNLM"/>
    </source>
</evidence>
<dbReference type="InterPro" id="IPR018743">
    <property type="entry name" value="DUF2292"/>
</dbReference>
<dbReference type="Proteomes" id="UP000018895">
    <property type="component" value="Unassembled WGS sequence"/>
</dbReference>
<name>W4QB03_9BACI</name>
<dbReference type="OrthoDB" id="2382414at2"/>
<keyword evidence="2" id="KW-1185">Reference proteome</keyword>
<dbReference type="AlphaFoldDB" id="W4QB03"/>
<dbReference type="STRING" id="1236971.JCM9152_185"/>
<evidence type="ECO:0000313" key="1">
    <source>
        <dbReference type="EMBL" id="GAE28848.1"/>
    </source>
</evidence>
<dbReference type="EMBL" id="BAUU01000001">
    <property type="protein sequence ID" value="GAE28848.1"/>
    <property type="molecule type" value="Genomic_DNA"/>
</dbReference>